<dbReference type="InParanoid" id="M0MQT3"/>
<sequence>MPPETATDPESDSTAADSDDTTRAESGRRQAHSDGEIHTPDEDAAADSDQPDAESGGADGQERDDHRVTVTLTFDNPAAAHVAALRDAGVSVERLFSQALEQPAERELFIAHQQAKYGGQQGRGGR</sequence>
<protein>
    <submittedName>
        <fullName evidence="2">Uncharacterized protein</fullName>
    </submittedName>
</protein>
<feature type="compositionally biased region" description="Acidic residues" evidence="1">
    <location>
        <begin position="42"/>
        <end position="52"/>
    </location>
</feature>
<proteinExistence type="predicted"/>
<dbReference type="Proteomes" id="UP000011669">
    <property type="component" value="Unassembled WGS sequence"/>
</dbReference>
<gene>
    <name evidence="2" type="ORF">C449_00875</name>
</gene>
<feature type="region of interest" description="Disordered" evidence="1">
    <location>
        <begin position="1"/>
        <end position="69"/>
    </location>
</feature>
<keyword evidence="3" id="KW-1185">Reference proteome</keyword>
<evidence type="ECO:0000256" key="1">
    <source>
        <dbReference type="SAM" id="MobiDB-lite"/>
    </source>
</evidence>
<evidence type="ECO:0000313" key="2">
    <source>
        <dbReference type="EMBL" id="EMA47981.1"/>
    </source>
</evidence>
<dbReference type="EMBL" id="AOMD01000002">
    <property type="protein sequence ID" value="EMA47981.1"/>
    <property type="molecule type" value="Genomic_DNA"/>
</dbReference>
<dbReference type="STRING" id="1227455.C449_00875"/>
<feature type="compositionally biased region" description="Basic and acidic residues" evidence="1">
    <location>
        <begin position="20"/>
        <end position="41"/>
    </location>
</feature>
<feature type="compositionally biased region" description="Low complexity" evidence="1">
    <location>
        <begin position="1"/>
        <end position="16"/>
    </location>
</feature>
<comment type="caution">
    <text evidence="2">The sequence shown here is derived from an EMBL/GenBank/DDBJ whole genome shotgun (WGS) entry which is preliminary data.</text>
</comment>
<dbReference type="AlphaFoldDB" id="M0MQT3"/>
<reference evidence="2 3" key="1">
    <citation type="journal article" date="2014" name="PLoS Genet.">
        <title>Phylogenetically driven sequencing of extremely halophilic archaea reveals strategies for static and dynamic osmo-response.</title>
        <authorList>
            <person name="Becker E.A."/>
            <person name="Seitzer P.M."/>
            <person name="Tritt A."/>
            <person name="Larsen D."/>
            <person name="Krusor M."/>
            <person name="Yao A.I."/>
            <person name="Wu D."/>
            <person name="Madern D."/>
            <person name="Eisen J.A."/>
            <person name="Darling A.E."/>
            <person name="Facciotti M.T."/>
        </authorList>
    </citation>
    <scope>NUCLEOTIDE SEQUENCE [LARGE SCALE GENOMIC DNA]</scope>
    <source>
        <strain evidence="2 3">DSM 5350</strain>
    </source>
</reference>
<name>M0MQT3_9EURY</name>
<evidence type="ECO:0000313" key="3">
    <source>
        <dbReference type="Proteomes" id="UP000011669"/>
    </source>
</evidence>
<accession>M0MQT3</accession>
<organism evidence="2 3">
    <name type="scientific">Halococcus saccharolyticus DSM 5350</name>
    <dbReference type="NCBI Taxonomy" id="1227455"/>
    <lineage>
        <taxon>Archaea</taxon>
        <taxon>Methanobacteriati</taxon>
        <taxon>Methanobacteriota</taxon>
        <taxon>Stenosarchaea group</taxon>
        <taxon>Halobacteria</taxon>
        <taxon>Halobacteriales</taxon>
        <taxon>Halococcaceae</taxon>
        <taxon>Halococcus</taxon>
    </lineage>
</organism>
<dbReference type="PATRIC" id="fig|1227455.4.peg.179"/>